<evidence type="ECO:0000313" key="2">
    <source>
        <dbReference type="EMBL" id="OAV85642.1"/>
    </source>
</evidence>
<dbReference type="EMBL" id="ADAS02003202">
    <property type="protein sequence ID" value="OAV85642.1"/>
    <property type="molecule type" value="Genomic_DNA"/>
</dbReference>
<reference evidence="3" key="4">
    <citation type="submission" date="2025-05" db="UniProtKB">
        <authorList>
            <consortium name="EnsemblFungi"/>
        </authorList>
    </citation>
    <scope>IDENTIFICATION</scope>
    <source>
        <strain evidence="3">isolate 1-1 / race 1 (BBBD)</strain>
    </source>
</reference>
<organism evidence="2">
    <name type="scientific">Puccinia triticina (isolate 1-1 / race 1 (BBBD))</name>
    <name type="common">Brown leaf rust fungus</name>
    <dbReference type="NCBI Taxonomy" id="630390"/>
    <lineage>
        <taxon>Eukaryota</taxon>
        <taxon>Fungi</taxon>
        <taxon>Dikarya</taxon>
        <taxon>Basidiomycota</taxon>
        <taxon>Pucciniomycotina</taxon>
        <taxon>Pucciniomycetes</taxon>
        <taxon>Pucciniales</taxon>
        <taxon>Pucciniaceae</taxon>
        <taxon>Puccinia</taxon>
    </lineage>
</organism>
<feature type="chain" id="PRO_5008109497" description="CxC1-like cysteine cluster associated with KDZ transposases domain-containing protein" evidence="1">
    <location>
        <begin position="18"/>
        <end position="460"/>
    </location>
</feature>
<name>A0A180FZE0_PUCT1</name>
<gene>
    <name evidence="2" type="ORF">PTTG_30373</name>
</gene>
<keyword evidence="4" id="KW-1185">Reference proteome</keyword>
<accession>A0A180FZE0</accession>
<dbReference type="PANTHER" id="PTHR33096">
    <property type="entry name" value="CXC2 DOMAIN-CONTAINING PROTEIN"/>
    <property type="match status" value="1"/>
</dbReference>
<dbReference type="Proteomes" id="UP000005240">
    <property type="component" value="Unassembled WGS sequence"/>
</dbReference>
<dbReference type="PANTHER" id="PTHR33096:SF1">
    <property type="entry name" value="CXC1-LIKE CYSTEINE CLUSTER ASSOCIATED WITH KDZ TRANSPOSASES DOMAIN-CONTAINING PROTEIN"/>
    <property type="match status" value="1"/>
</dbReference>
<protein>
    <recommendedName>
        <fullName evidence="5">CxC1-like cysteine cluster associated with KDZ transposases domain-containing protein</fullName>
    </recommendedName>
</protein>
<dbReference type="InterPro" id="IPR040521">
    <property type="entry name" value="KDZ"/>
</dbReference>
<reference evidence="2" key="2">
    <citation type="submission" date="2016-05" db="EMBL/GenBank/DDBJ databases">
        <title>Comparative analysis highlights variable genome content of wheat rusts and divergence of the mating loci.</title>
        <authorList>
            <person name="Cuomo C.A."/>
            <person name="Bakkeren G."/>
            <person name="Szabo L."/>
            <person name="Khalil H."/>
            <person name="Joly D."/>
            <person name="Goldberg J."/>
            <person name="Young S."/>
            <person name="Zeng Q."/>
            <person name="Fellers J."/>
        </authorList>
    </citation>
    <scope>NUCLEOTIDE SEQUENCE [LARGE SCALE GENOMIC DNA]</scope>
    <source>
        <strain evidence="2">1-1 BBBD Race 1</strain>
    </source>
</reference>
<dbReference type="STRING" id="630390.A0A180FZE0"/>
<evidence type="ECO:0008006" key="5">
    <source>
        <dbReference type="Google" id="ProtNLM"/>
    </source>
</evidence>
<reference evidence="3 4" key="3">
    <citation type="journal article" date="2017" name="G3 (Bethesda)">
        <title>Comparative analysis highlights variable genome content of wheat rusts and divergence of the mating loci.</title>
        <authorList>
            <person name="Cuomo C.A."/>
            <person name="Bakkeren G."/>
            <person name="Khalil H.B."/>
            <person name="Panwar V."/>
            <person name="Joly D."/>
            <person name="Linning R."/>
            <person name="Sakthikumar S."/>
            <person name="Song X."/>
            <person name="Adiconis X."/>
            <person name="Fan L."/>
            <person name="Goldberg J.M."/>
            <person name="Levin J.Z."/>
            <person name="Young S."/>
            <person name="Zeng Q."/>
            <person name="Anikster Y."/>
            <person name="Bruce M."/>
            <person name="Wang M."/>
            <person name="Yin C."/>
            <person name="McCallum B."/>
            <person name="Szabo L.J."/>
            <person name="Hulbert S."/>
            <person name="Chen X."/>
            <person name="Fellers J.P."/>
        </authorList>
    </citation>
    <scope>NUCLEOTIDE SEQUENCE</scope>
    <source>
        <strain evidence="4">Isolate 1-1 / race 1 (BBBD)</strain>
        <strain evidence="3">isolate 1-1 / race 1 (BBBD)</strain>
    </source>
</reference>
<feature type="non-terminal residue" evidence="2">
    <location>
        <position position="460"/>
    </location>
</feature>
<dbReference type="VEuPathDB" id="FungiDB:PTTG_30373"/>
<evidence type="ECO:0000256" key="1">
    <source>
        <dbReference type="SAM" id="SignalP"/>
    </source>
</evidence>
<proteinExistence type="predicted"/>
<keyword evidence="1" id="KW-0732">Signal</keyword>
<dbReference type="OrthoDB" id="2496985at2759"/>
<evidence type="ECO:0000313" key="3">
    <source>
        <dbReference type="EnsemblFungi" id="PTTG_30373-t43_1-p1"/>
    </source>
</evidence>
<reference evidence="2" key="1">
    <citation type="submission" date="2009-11" db="EMBL/GenBank/DDBJ databases">
        <authorList>
            <consortium name="The Broad Institute Genome Sequencing Platform"/>
            <person name="Ward D."/>
            <person name="Feldgarden M."/>
            <person name="Earl A."/>
            <person name="Young S.K."/>
            <person name="Zeng Q."/>
            <person name="Koehrsen M."/>
            <person name="Alvarado L."/>
            <person name="Berlin A."/>
            <person name="Bochicchio J."/>
            <person name="Borenstein D."/>
            <person name="Chapman S.B."/>
            <person name="Chen Z."/>
            <person name="Engels R."/>
            <person name="Freedman E."/>
            <person name="Gellesch M."/>
            <person name="Goldberg J."/>
            <person name="Griggs A."/>
            <person name="Gujja S."/>
            <person name="Heilman E."/>
            <person name="Heiman D."/>
            <person name="Hepburn T."/>
            <person name="Howarth C."/>
            <person name="Jen D."/>
            <person name="Larson L."/>
            <person name="Lewis B."/>
            <person name="Mehta T."/>
            <person name="Park D."/>
            <person name="Pearson M."/>
            <person name="Roberts A."/>
            <person name="Saif S."/>
            <person name="Shea T."/>
            <person name="Shenoy N."/>
            <person name="Sisk P."/>
            <person name="Stolte C."/>
            <person name="Sykes S."/>
            <person name="Thomson T."/>
            <person name="Walk T."/>
            <person name="White J."/>
            <person name="Yandava C."/>
            <person name="Izard J."/>
            <person name="Baranova O.V."/>
            <person name="Blanton J.M."/>
            <person name="Tanner A.C."/>
            <person name="Dewhirst F.E."/>
            <person name="Haas B."/>
            <person name="Nusbaum C."/>
            <person name="Birren B."/>
        </authorList>
    </citation>
    <scope>NUCLEOTIDE SEQUENCE [LARGE SCALE GENOMIC DNA]</scope>
    <source>
        <strain evidence="2">1-1 BBBD Race 1</strain>
    </source>
</reference>
<dbReference type="AlphaFoldDB" id="A0A180FZE0"/>
<feature type="signal peptide" evidence="1">
    <location>
        <begin position="1"/>
        <end position="17"/>
    </location>
</feature>
<dbReference type="EnsemblFungi" id="PTTG_30373-t43_1">
    <property type="protein sequence ID" value="PTTG_30373-t43_1-p1"/>
    <property type="gene ID" value="PTTG_30373"/>
</dbReference>
<sequence>MWQSAVVSSSAFVKALAAFLGPRSNQAMFARILVRTKKILNDGLQLSKVDLWANKCPRCFGPGLNEVKSNPNKPDVIIAMDGNFQQRHYAHASKDRPRDDQYPVDFLSPSQLNADVTAVESTKAVAVGIDPPCSDLHKAANDTRSGTSWEKCDDNGLFAGACQHDAPLLFANIFQTGEKLYYPVSIVRNIIDDFPSHKFGILYDLGCHLETHVRKRGLLDDRIDDLTFGTSVFHSFVHEWSCQVKYNPRLNPWWGLSDGEGLERLWSFFSQLVSALCVSTRLHRLTRLQAQADYYTQNLMEMTANWLFKRLVYATEVVRSSTSELSKLHAKENRFTPGQNYTNEFFEEQWRMEQEYHCRTNLTVKKQKIELGKLLCLKEALDTAWRNVVLTPEQALARATACATLTRKIADLRALVGDKLLTAVSGIETVEEQELLMKIWYNKTELRQKFLALLQEKQPL</sequence>
<evidence type="ECO:0000313" key="4">
    <source>
        <dbReference type="Proteomes" id="UP000005240"/>
    </source>
</evidence>
<dbReference type="Pfam" id="PF18758">
    <property type="entry name" value="KDZ"/>
    <property type="match status" value="1"/>
</dbReference>